<dbReference type="SUPFAM" id="SSF54001">
    <property type="entry name" value="Cysteine proteinases"/>
    <property type="match status" value="1"/>
</dbReference>
<dbReference type="AlphaFoldDB" id="E3JDN6"/>
<protein>
    <submittedName>
        <fullName evidence="6">NLP/P60 protein</fullName>
    </submittedName>
</protein>
<dbReference type="InterPro" id="IPR038765">
    <property type="entry name" value="Papain-like_cys_pep_sf"/>
</dbReference>
<dbReference type="OrthoDB" id="5177647at2"/>
<dbReference type="InterPro" id="IPR051794">
    <property type="entry name" value="PG_Endopeptidase_C40"/>
</dbReference>
<evidence type="ECO:0000256" key="1">
    <source>
        <dbReference type="ARBA" id="ARBA00007074"/>
    </source>
</evidence>
<keyword evidence="3" id="KW-0378">Hydrolase</keyword>
<gene>
    <name evidence="6" type="ordered locus">FraEuI1c_6833</name>
</gene>
<keyword evidence="7" id="KW-1185">Reference proteome</keyword>
<feature type="domain" description="NlpC/P60" evidence="5">
    <location>
        <begin position="238"/>
        <end position="354"/>
    </location>
</feature>
<evidence type="ECO:0000313" key="6">
    <source>
        <dbReference type="EMBL" id="ADP84802.1"/>
    </source>
</evidence>
<evidence type="ECO:0000256" key="3">
    <source>
        <dbReference type="ARBA" id="ARBA00022801"/>
    </source>
</evidence>
<sequence>MSAPSVWDTDARLSTSRGRHRGLSVVAKAKGRTAVAAATTGAIAVSGIALAGCSPAADHTNDAFTGDGTTTTGLNLASALGAGGSSGSTMVHPVSLASTLASADSGTASDLAAPALASKADVDLHITNPNVNVYADQAVEVGFQLTNKDTNQPLANQLVKVQVKLPTGFATFLHLTTNGSGYTSYTARVLTTTQITAVFDGTDALQSAVSDNVGTLNVLAKPAVSASRGITINAPTNGDLGSKAVYLASLQAGKPYVYGANGPDSFDCSSLVQYVYKQLGRNLPRTAEAQYEATLHVDSAHKQVGDLIFFGSPGSIYHVGIYAGDGQMWAAPHSGDVVKLESIYSTTYYVGRVL</sequence>
<proteinExistence type="inferred from homology"/>
<reference evidence="6 7" key="1">
    <citation type="submission" date="2010-10" db="EMBL/GenBank/DDBJ databases">
        <title>Complete sequence of Frankia sp. EuI1c.</title>
        <authorList>
            <consortium name="US DOE Joint Genome Institute"/>
            <person name="Lucas S."/>
            <person name="Copeland A."/>
            <person name="Lapidus A."/>
            <person name="Cheng J.-F."/>
            <person name="Bruce D."/>
            <person name="Goodwin L."/>
            <person name="Pitluck S."/>
            <person name="Chertkov O."/>
            <person name="Detter J.C."/>
            <person name="Han C."/>
            <person name="Tapia R."/>
            <person name="Land M."/>
            <person name="Hauser L."/>
            <person name="Jeffries C."/>
            <person name="Kyrpides N."/>
            <person name="Ivanova N."/>
            <person name="Mikhailova N."/>
            <person name="Beauchemin N."/>
            <person name="Sen A."/>
            <person name="Sur S.A."/>
            <person name="Gtari M."/>
            <person name="Wall L."/>
            <person name="Tisa L."/>
            <person name="Woyke T."/>
        </authorList>
    </citation>
    <scope>NUCLEOTIDE SEQUENCE [LARGE SCALE GENOMIC DNA]</scope>
    <source>
        <strain evidence="7">DSM 45817 / CECT 9037 / EuI1c</strain>
    </source>
</reference>
<dbReference type="InParanoid" id="E3JDN6"/>
<dbReference type="Pfam" id="PF00877">
    <property type="entry name" value="NLPC_P60"/>
    <property type="match status" value="1"/>
</dbReference>
<dbReference type="GO" id="GO:0008234">
    <property type="term" value="F:cysteine-type peptidase activity"/>
    <property type="evidence" value="ECO:0007669"/>
    <property type="project" value="UniProtKB-KW"/>
</dbReference>
<dbReference type="Proteomes" id="UP000002484">
    <property type="component" value="Chromosome"/>
</dbReference>
<comment type="similarity">
    <text evidence="1">Belongs to the peptidase C40 family.</text>
</comment>
<accession>E3JDN6</accession>
<dbReference type="PANTHER" id="PTHR47359">
    <property type="entry name" value="PEPTIDOGLYCAN DL-ENDOPEPTIDASE CWLO"/>
    <property type="match status" value="1"/>
</dbReference>
<dbReference type="EMBL" id="CP002299">
    <property type="protein sequence ID" value="ADP84802.1"/>
    <property type="molecule type" value="Genomic_DNA"/>
</dbReference>
<dbReference type="eggNOG" id="COG0791">
    <property type="taxonomic scope" value="Bacteria"/>
</dbReference>
<name>E3JDN6_PSEI1</name>
<dbReference type="GO" id="GO:0006508">
    <property type="term" value="P:proteolysis"/>
    <property type="evidence" value="ECO:0007669"/>
    <property type="project" value="UniProtKB-KW"/>
</dbReference>
<evidence type="ECO:0000256" key="4">
    <source>
        <dbReference type="ARBA" id="ARBA00022807"/>
    </source>
</evidence>
<keyword evidence="2" id="KW-0645">Protease</keyword>
<evidence type="ECO:0000259" key="5">
    <source>
        <dbReference type="PROSITE" id="PS51935"/>
    </source>
</evidence>
<keyword evidence="4" id="KW-0788">Thiol protease</keyword>
<evidence type="ECO:0000313" key="7">
    <source>
        <dbReference type="Proteomes" id="UP000002484"/>
    </source>
</evidence>
<dbReference type="KEGG" id="fri:FraEuI1c_6833"/>
<dbReference type="STRING" id="298654.FraEuI1c_6833"/>
<dbReference type="Gene3D" id="3.90.1720.10">
    <property type="entry name" value="endopeptidase domain like (from Nostoc punctiforme)"/>
    <property type="match status" value="1"/>
</dbReference>
<organism evidence="6 7">
    <name type="scientific">Pseudofrankia inefficax (strain DSM 45817 / CECT 9037 / DDB 130130 / EuI1c)</name>
    <name type="common">Frankia inefficax</name>
    <dbReference type="NCBI Taxonomy" id="298654"/>
    <lineage>
        <taxon>Bacteria</taxon>
        <taxon>Bacillati</taxon>
        <taxon>Actinomycetota</taxon>
        <taxon>Actinomycetes</taxon>
        <taxon>Frankiales</taxon>
        <taxon>Frankiaceae</taxon>
        <taxon>Pseudofrankia</taxon>
    </lineage>
</organism>
<dbReference type="PANTHER" id="PTHR47359:SF3">
    <property type="entry name" value="NLP_P60 DOMAIN-CONTAINING PROTEIN-RELATED"/>
    <property type="match status" value="1"/>
</dbReference>
<dbReference type="InterPro" id="IPR000064">
    <property type="entry name" value="NLP_P60_dom"/>
</dbReference>
<evidence type="ECO:0000256" key="2">
    <source>
        <dbReference type="ARBA" id="ARBA00022670"/>
    </source>
</evidence>
<dbReference type="PROSITE" id="PS51935">
    <property type="entry name" value="NLPC_P60"/>
    <property type="match status" value="1"/>
</dbReference>
<dbReference type="HOGENOM" id="CLU_072284_0_0_11"/>